<comment type="caution">
    <text evidence="6">The sequence shown here is derived from an EMBL/GenBank/DDBJ whole genome shotgun (WGS) entry which is preliminary data.</text>
</comment>
<organism evidence="6 7">
    <name type="scientific">Streptomyces malaysiensis subsp. samsunensis</name>
    <dbReference type="NCBI Taxonomy" id="459658"/>
    <lineage>
        <taxon>Bacteria</taxon>
        <taxon>Bacillati</taxon>
        <taxon>Actinomycetota</taxon>
        <taxon>Actinomycetes</taxon>
        <taxon>Kitasatosporales</taxon>
        <taxon>Streptomycetaceae</taxon>
        <taxon>Streptomyces</taxon>
        <taxon>Streptomyces violaceusniger group</taxon>
    </lineage>
</organism>
<sequence>MFRSCVNPDGAKISQRAKPVAAAKNGSDSRGSVKIRVRESVFQALMSLLMDRDLVRYEAVDRRARGFVEFDAAFHHAIAEASRSPPMADTLRRFRAHTHSYRRYFRHSIAGEAVAEHQAVLDAIRAKDPEAAAHAMHHHLGASRSRLRSTGDS</sequence>
<dbReference type="EMBL" id="JANIIC010000102">
    <property type="protein sequence ID" value="MCQ8836055.1"/>
    <property type="molecule type" value="Genomic_DNA"/>
</dbReference>
<feature type="region of interest" description="Disordered" evidence="4">
    <location>
        <begin position="1"/>
        <end position="29"/>
    </location>
</feature>
<dbReference type="RefSeq" id="WP_257636135.1">
    <property type="nucleotide sequence ID" value="NZ_JANIIC010000102.1"/>
</dbReference>
<evidence type="ECO:0000256" key="2">
    <source>
        <dbReference type="ARBA" id="ARBA00023125"/>
    </source>
</evidence>
<evidence type="ECO:0000256" key="3">
    <source>
        <dbReference type="ARBA" id="ARBA00023163"/>
    </source>
</evidence>
<dbReference type="PANTHER" id="PTHR43537">
    <property type="entry name" value="TRANSCRIPTIONAL REGULATOR, GNTR FAMILY"/>
    <property type="match status" value="1"/>
</dbReference>
<dbReference type="Pfam" id="PF07729">
    <property type="entry name" value="FCD"/>
    <property type="match status" value="1"/>
</dbReference>
<dbReference type="AlphaFoldDB" id="A0A9X2S123"/>
<keyword evidence="2" id="KW-0238">DNA-binding</keyword>
<accession>A0A9X2S123</accession>
<evidence type="ECO:0000259" key="5">
    <source>
        <dbReference type="SMART" id="SM00895"/>
    </source>
</evidence>
<dbReference type="SMART" id="SM00895">
    <property type="entry name" value="FCD"/>
    <property type="match status" value="1"/>
</dbReference>
<keyword evidence="1" id="KW-0805">Transcription regulation</keyword>
<feature type="domain" description="GntR C-terminal" evidence="5">
    <location>
        <begin position="33"/>
        <end position="142"/>
    </location>
</feature>
<protein>
    <submittedName>
        <fullName evidence="6">FCD domain-containing protein</fullName>
    </submittedName>
</protein>
<gene>
    <name evidence="6" type="ORF">NQU54_45330</name>
</gene>
<dbReference type="InterPro" id="IPR011711">
    <property type="entry name" value="GntR_C"/>
</dbReference>
<dbReference type="InterPro" id="IPR008920">
    <property type="entry name" value="TF_FadR/GntR_C"/>
</dbReference>
<evidence type="ECO:0000313" key="7">
    <source>
        <dbReference type="Proteomes" id="UP001142400"/>
    </source>
</evidence>
<dbReference type="PANTHER" id="PTHR43537:SF5">
    <property type="entry name" value="UXU OPERON TRANSCRIPTIONAL REGULATOR"/>
    <property type="match status" value="1"/>
</dbReference>
<dbReference type="Proteomes" id="UP001142400">
    <property type="component" value="Unassembled WGS sequence"/>
</dbReference>
<reference evidence="6" key="1">
    <citation type="submission" date="2022-06" db="EMBL/GenBank/DDBJ databases">
        <title>WGS of actinobacteria.</title>
        <authorList>
            <person name="Thawai C."/>
        </authorList>
    </citation>
    <scope>NUCLEOTIDE SEQUENCE</scope>
    <source>
        <strain evidence="6">DSM 42010</strain>
    </source>
</reference>
<dbReference type="GO" id="GO:0003677">
    <property type="term" value="F:DNA binding"/>
    <property type="evidence" value="ECO:0007669"/>
    <property type="project" value="UniProtKB-KW"/>
</dbReference>
<evidence type="ECO:0000256" key="4">
    <source>
        <dbReference type="SAM" id="MobiDB-lite"/>
    </source>
</evidence>
<evidence type="ECO:0000313" key="6">
    <source>
        <dbReference type="EMBL" id="MCQ8836055.1"/>
    </source>
</evidence>
<dbReference type="Gene3D" id="1.20.120.530">
    <property type="entry name" value="GntR ligand-binding domain-like"/>
    <property type="match status" value="1"/>
</dbReference>
<dbReference type="SUPFAM" id="SSF48008">
    <property type="entry name" value="GntR ligand-binding domain-like"/>
    <property type="match status" value="1"/>
</dbReference>
<feature type="compositionally biased region" description="Basic residues" evidence="4">
    <location>
        <begin position="135"/>
        <end position="147"/>
    </location>
</feature>
<keyword evidence="7" id="KW-1185">Reference proteome</keyword>
<evidence type="ECO:0000256" key="1">
    <source>
        <dbReference type="ARBA" id="ARBA00023015"/>
    </source>
</evidence>
<keyword evidence="3" id="KW-0804">Transcription</keyword>
<feature type="region of interest" description="Disordered" evidence="4">
    <location>
        <begin position="132"/>
        <end position="153"/>
    </location>
</feature>
<proteinExistence type="predicted"/>
<name>A0A9X2S123_STRMQ</name>